<accession>A0AAI9PCA6</accession>
<evidence type="ECO:0000313" key="3">
    <source>
        <dbReference type="EMBL" id="GLV67562.1"/>
    </source>
</evidence>
<sequence length="108" mass="12585">MKYFRWEFLKKKFDITHLITFSLGVISICFLDAWVFEKSIADWVIAVANVCMAFAATYAAWNAKDWLTPLKINFSFNELVKCIKDIESIFFDLENTFKEVALHTKSDA</sequence>
<dbReference type="Proteomes" id="UP001058167">
    <property type="component" value="Unassembled WGS sequence"/>
</dbReference>
<comment type="caution">
    <text evidence="3">The sequence shown here is derived from an EMBL/GenBank/DDBJ whole genome shotgun (WGS) entry which is preliminary data.</text>
</comment>
<keyword evidence="1" id="KW-1133">Transmembrane helix</keyword>
<reference evidence="3" key="2">
    <citation type="submission" date="2023-02" db="EMBL/GenBank/DDBJ databases">
        <title>Pectobacterium carotovorum subsp. carotovorum NBRC 12380.</title>
        <authorList>
            <person name="Ichikawa N."/>
            <person name="Sato H."/>
            <person name="Tonouchi N."/>
        </authorList>
    </citation>
    <scope>NUCLEOTIDE SEQUENCE</scope>
    <source>
        <strain evidence="3">NBRC 12380</strain>
    </source>
</reference>
<name>A0AAI9PCA6_PECCC</name>
<organism evidence="3 5">
    <name type="scientific">Pectobacterium carotovorum subsp. carotovorum</name>
    <name type="common">Erwinia carotovora subsp. carotovora</name>
    <dbReference type="NCBI Taxonomy" id="555"/>
    <lineage>
        <taxon>Bacteria</taxon>
        <taxon>Pseudomonadati</taxon>
        <taxon>Pseudomonadota</taxon>
        <taxon>Gammaproteobacteria</taxon>
        <taxon>Enterobacterales</taxon>
        <taxon>Pectobacteriaceae</taxon>
        <taxon>Pectobacterium</taxon>
    </lineage>
</organism>
<evidence type="ECO:0000256" key="1">
    <source>
        <dbReference type="SAM" id="Phobius"/>
    </source>
</evidence>
<gene>
    <name evidence="3" type="ORF">Pcaca03_00060</name>
    <name evidence="2" type="ORF">SOASR016_00060</name>
</gene>
<evidence type="ECO:0000313" key="4">
    <source>
        <dbReference type="Proteomes" id="UP001058167"/>
    </source>
</evidence>
<dbReference type="AlphaFoldDB" id="A0AAI9PCA6"/>
<dbReference type="EMBL" id="BRLF01000001">
    <property type="protein sequence ID" value="GKX45254.1"/>
    <property type="molecule type" value="Genomic_DNA"/>
</dbReference>
<feature type="transmembrane region" description="Helical" evidence="1">
    <location>
        <begin position="40"/>
        <end position="61"/>
    </location>
</feature>
<evidence type="ECO:0000313" key="5">
    <source>
        <dbReference type="Proteomes" id="UP001165145"/>
    </source>
</evidence>
<keyword evidence="1" id="KW-0472">Membrane</keyword>
<feature type="transmembrane region" description="Helical" evidence="1">
    <location>
        <begin position="12"/>
        <end position="34"/>
    </location>
</feature>
<evidence type="ECO:0000313" key="2">
    <source>
        <dbReference type="EMBL" id="GKX45254.1"/>
    </source>
</evidence>
<reference evidence="2" key="1">
    <citation type="submission" date="2022-06" db="EMBL/GenBank/DDBJ databases">
        <title>Draft genome sequences of Pectobacterium carotovorum subsp. carotovorum str. NBRC12380.</title>
        <authorList>
            <person name="Wakabayashi Y."/>
            <person name="Kojima K."/>
        </authorList>
    </citation>
    <scope>NUCLEOTIDE SEQUENCE</scope>
    <source>
        <strain evidence="2">NBRC 12380</strain>
    </source>
</reference>
<dbReference type="Proteomes" id="UP001165145">
    <property type="component" value="Unassembled WGS sequence"/>
</dbReference>
<proteinExistence type="predicted"/>
<keyword evidence="1" id="KW-0812">Transmembrane</keyword>
<protein>
    <submittedName>
        <fullName evidence="3">Uncharacterized protein</fullName>
    </submittedName>
</protein>
<dbReference type="EMBL" id="BSRL01000001">
    <property type="protein sequence ID" value="GLV67562.1"/>
    <property type="molecule type" value="Genomic_DNA"/>
</dbReference>
<keyword evidence="4" id="KW-1185">Reference proteome</keyword>